<evidence type="ECO:0000313" key="1">
    <source>
        <dbReference type="EMBL" id="MCT2586164.1"/>
    </source>
</evidence>
<dbReference type="RefSeq" id="WP_260193954.1">
    <property type="nucleotide sequence ID" value="NZ_JAFFZE010000017.1"/>
</dbReference>
<keyword evidence="2" id="KW-1185">Reference proteome</keyword>
<proteinExistence type="predicted"/>
<organism evidence="1 2">
    <name type="scientific">Actinophytocola gossypii</name>
    <dbReference type="NCBI Taxonomy" id="2812003"/>
    <lineage>
        <taxon>Bacteria</taxon>
        <taxon>Bacillati</taxon>
        <taxon>Actinomycetota</taxon>
        <taxon>Actinomycetes</taxon>
        <taxon>Pseudonocardiales</taxon>
        <taxon>Pseudonocardiaceae</taxon>
    </lineage>
</organism>
<evidence type="ECO:0000313" key="2">
    <source>
        <dbReference type="Proteomes" id="UP001156441"/>
    </source>
</evidence>
<accession>A0ABT2JFV8</accession>
<comment type="caution">
    <text evidence="1">The sequence shown here is derived from an EMBL/GenBank/DDBJ whole genome shotgun (WGS) entry which is preliminary data.</text>
</comment>
<reference evidence="1 2" key="1">
    <citation type="submission" date="2021-02" db="EMBL/GenBank/DDBJ databases">
        <title>Actinophytocola xerophila sp. nov., isolated from soil of cotton cropping field.</title>
        <authorList>
            <person name="Huang R."/>
            <person name="Chen X."/>
            <person name="Ge X."/>
            <person name="Liu W."/>
        </authorList>
    </citation>
    <scope>NUCLEOTIDE SEQUENCE [LARGE SCALE GENOMIC DNA]</scope>
    <source>
        <strain evidence="1 2">S1-96</strain>
    </source>
</reference>
<name>A0ABT2JFV8_9PSEU</name>
<dbReference type="Proteomes" id="UP001156441">
    <property type="component" value="Unassembled WGS sequence"/>
</dbReference>
<gene>
    <name evidence="1" type="ORF">JT362_23890</name>
</gene>
<protein>
    <submittedName>
        <fullName evidence="1">Uncharacterized protein</fullName>
    </submittedName>
</protein>
<dbReference type="EMBL" id="JAFFZE010000017">
    <property type="protein sequence ID" value="MCT2586164.1"/>
    <property type="molecule type" value="Genomic_DNA"/>
</dbReference>
<sequence>MTSGGHGPAGSAVVRAPWRMIVSGVPVWSPRSIRGFRPSNWLSTRW</sequence>